<name>A0A429GHU0_9CREN</name>
<accession>A0A429GHU0</accession>
<sequence length="380" mass="43442">MRAIYLISLLAFLVFLGAFLYSRISQERFTSQQIPISNQTYKNITINQNQAYENLKIHQNQTVNVEQKNESQQISRTEIRVISQNGSHMFSPAVDRLSWSLDIEGMIIQIDLGDEKIVMRLYEKWWMTKDDLENFLARLNVSKESLESLRSFLTHLNSSGWVLAPPAVEKVRYENMSLEEYKKLAKSVSGIDIHIPEALPGGMVLTIVKVPTDWRDKCPRIRPQEFPCAIALYSKKGATTEQEAEITVGISIWEGISSSDIILYTKGAYERDMRGEINARILEGARAIEVPNNPDEVFPMMKKYLQEYRSVTFVNSTLILNIVKRSFPPYGLDPLNRPGHSAWIVRYDNEKGIPVAYSVFAKYGTPIDYFVEAVKLILSS</sequence>
<evidence type="ECO:0000313" key="1">
    <source>
        <dbReference type="EMBL" id="RSN73337.1"/>
    </source>
</evidence>
<dbReference type="Proteomes" id="UP000277582">
    <property type="component" value="Unassembled WGS sequence"/>
</dbReference>
<comment type="caution">
    <text evidence="1">The sequence shown here is derived from an EMBL/GenBank/DDBJ whole genome shotgun (WGS) entry which is preliminary data.</text>
</comment>
<keyword evidence="2" id="KW-1185">Reference proteome</keyword>
<evidence type="ECO:0000313" key="2">
    <source>
        <dbReference type="Proteomes" id="UP000277582"/>
    </source>
</evidence>
<dbReference type="RefSeq" id="WP_125671979.1">
    <property type="nucleotide sequence ID" value="NZ_RCOS01000122.1"/>
</dbReference>
<gene>
    <name evidence="1" type="ORF">D6D85_10815</name>
</gene>
<dbReference type="AlphaFoldDB" id="A0A429GHU0"/>
<reference evidence="1 2" key="1">
    <citation type="submission" date="2018-10" db="EMBL/GenBank/DDBJ databases">
        <title>Co-occurring genomic capacity for anaerobic methane metabolism and dissimilatory sulfite reduction discovered in the Korarchaeota.</title>
        <authorList>
            <person name="Mckay L.J."/>
            <person name="Dlakic M."/>
            <person name="Fields M.W."/>
            <person name="Delmont T.O."/>
            <person name="Eren A.M."/>
            <person name="Jay Z.J."/>
            <person name="Klingelsmith K.B."/>
            <person name="Rusch D.B."/>
            <person name="Inskeep W.P."/>
        </authorList>
    </citation>
    <scope>NUCLEOTIDE SEQUENCE [LARGE SCALE GENOMIC DNA]</scope>
    <source>
        <strain evidence="1 2">MDKW</strain>
    </source>
</reference>
<proteinExistence type="predicted"/>
<protein>
    <submittedName>
        <fullName evidence="1">Uncharacterized protein</fullName>
    </submittedName>
</protein>
<organism evidence="1 2">
    <name type="scientific">Candidatus Methanodesulfokora washburnensis</name>
    <dbReference type="NCBI Taxonomy" id="2478471"/>
    <lineage>
        <taxon>Archaea</taxon>
        <taxon>Thermoproteota</taxon>
        <taxon>Candidatus Korarchaeia</taxon>
        <taxon>Candidatus Korarchaeia incertae sedis</taxon>
        <taxon>Candidatus Methanodesulfokora</taxon>
    </lineage>
</organism>
<dbReference type="EMBL" id="RCOS01000122">
    <property type="protein sequence ID" value="RSN73337.1"/>
    <property type="molecule type" value="Genomic_DNA"/>
</dbReference>